<dbReference type="InterPro" id="IPR007905">
    <property type="entry name" value="EBP"/>
</dbReference>
<dbReference type="GO" id="GO:0000247">
    <property type="term" value="F:C-8 sterol isomerase activity"/>
    <property type="evidence" value="ECO:0007669"/>
    <property type="project" value="TreeGrafter"/>
</dbReference>
<keyword evidence="12" id="KW-0413">Isomerase</keyword>
<keyword evidence="10" id="KW-1207">Sterol metabolism</keyword>
<gene>
    <name evidence="16" type="ORF">F5X68DRAFT_167328</name>
</gene>
<dbReference type="OrthoDB" id="58557at2759"/>
<dbReference type="GO" id="GO:0005783">
    <property type="term" value="C:endoplasmic reticulum"/>
    <property type="evidence" value="ECO:0007669"/>
    <property type="project" value="TreeGrafter"/>
</dbReference>
<evidence type="ECO:0000256" key="14">
    <source>
        <dbReference type="SAM" id="Phobius"/>
    </source>
</evidence>
<evidence type="ECO:0000256" key="5">
    <source>
        <dbReference type="ARBA" id="ARBA00022955"/>
    </source>
</evidence>
<evidence type="ECO:0000256" key="4">
    <source>
        <dbReference type="ARBA" id="ARBA00022692"/>
    </source>
</evidence>
<keyword evidence="8" id="KW-0443">Lipid metabolism</keyword>
<evidence type="ECO:0000256" key="1">
    <source>
        <dbReference type="ARBA" id="ARBA00004141"/>
    </source>
</evidence>
<evidence type="ECO:0000259" key="15">
    <source>
        <dbReference type="PROSITE" id="PS51751"/>
    </source>
</evidence>
<evidence type="ECO:0000313" key="16">
    <source>
        <dbReference type="EMBL" id="KAH6689751.1"/>
    </source>
</evidence>
<keyword evidence="11" id="KW-0753">Steroid metabolism</keyword>
<comment type="subcellular location">
    <subcellularLocation>
        <location evidence="1">Membrane</location>
        <topology evidence="1">Multi-pass membrane protein</topology>
    </subcellularLocation>
</comment>
<dbReference type="Proteomes" id="UP000770015">
    <property type="component" value="Unassembled WGS sequence"/>
</dbReference>
<dbReference type="Pfam" id="PF05241">
    <property type="entry name" value="EBP"/>
    <property type="match status" value="1"/>
</dbReference>
<organism evidence="16 17">
    <name type="scientific">Plectosphaerella plurivora</name>
    <dbReference type="NCBI Taxonomy" id="936078"/>
    <lineage>
        <taxon>Eukaryota</taxon>
        <taxon>Fungi</taxon>
        <taxon>Dikarya</taxon>
        <taxon>Ascomycota</taxon>
        <taxon>Pezizomycotina</taxon>
        <taxon>Sordariomycetes</taxon>
        <taxon>Hypocreomycetidae</taxon>
        <taxon>Glomerellales</taxon>
        <taxon>Plectosphaerellaceae</taxon>
        <taxon>Plectosphaerella</taxon>
    </lineage>
</organism>
<evidence type="ECO:0000313" key="17">
    <source>
        <dbReference type="Proteomes" id="UP000770015"/>
    </source>
</evidence>
<dbReference type="InterPro" id="IPR033118">
    <property type="entry name" value="EXPERA"/>
</dbReference>
<comment type="similarity">
    <text evidence="2">Belongs to the EBP family.</text>
</comment>
<evidence type="ECO:0000256" key="8">
    <source>
        <dbReference type="ARBA" id="ARBA00023098"/>
    </source>
</evidence>
<keyword evidence="4 13" id="KW-0812">Transmembrane</keyword>
<dbReference type="EMBL" id="JAGSXJ010000007">
    <property type="protein sequence ID" value="KAH6689751.1"/>
    <property type="molecule type" value="Genomic_DNA"/>
</dbReference>
<keyword evidence="7" id="KW-0756">Sterol biosynthesis</keyword>
<evidence type="ECO:0000256" key="10">
    <source>
        <dbReference type="ARBA" id="ARBA00023166"/>
    </source>
</evidence>
<feature type="domain" description="EXPERA" evidence="15">
    <location>
        <begin position="55"/>
        <end position="201"/>
    </location>
</feature>
<evidence type="ECO:0000256" key="6">
    <source>
        <dbReference type="ARBA" id="ARBA00022989"/>
    </source>
</evidence>
<keyword evidence="5" id="KW-0752">Steroid biosynthesis</keyword>
<evidence type="ECO:0000256" key="7">
    <source>
        <dbReference type="ARBA" id="ARBA00023011"/>
    </source>
</evidence>
<dbReference type="GO" id="GO:0016126">
    <property type="term" value="P:sterol biosynthetic process"/>
    <property type="evidence" value="ECO:0007669"/>
    <property type="project" value="UniProtKB-KW"/>
</dbReference>
<sequence>MTTHPFYPLGVAIPNYSANTMTTPVILAWFCGIGATIILPTLAIAKSKRPGIPKSELATAAWFVLCAFIHFFLEGYFAFRWDSLAGDMTLLGQMWKEYSLSDSRYLTGDTFVVCMETITAVFWGPLSFVCAWTIISGSPWRHPLQIVISLGQLYGDVLYYATCTFEEHARATLYSRPERYYFWGYYVLLNAFWIVIPSTLLWQSLRSVAAVFARVQKLDQGKKGR</sequence>
<reference evidence="16" key="1">
    <citation type="journal article" date="2021" name="Nat. Commun.">
        <title>Genetic determinants of endophytism in the Arabidopsis root mycobiome.</title>
        <authorList>
            <person name="Mesny F."/>
            <person name="Miyauchi S."/>
            <person name="Thiergart T."/>
            <person name="Pickel B."/>
            <person name="Atanasova L."/>
            <person name="Karlsson M."/>
            <person name="Huettel B."/>
            <person name="Barry K.W."/>
            <person name="Haridas S."/>
            <person name="Chen C."/>
            <person name="Bauer D."/>
            <person name="Andreopoulos W."/>
            <person name="Pangilinan J."/>
            <person name="LaButti K."/>
            <person name="Riley R."/>
            <person name="Lipzen A."/>
            <person name="Clum A."/>
            <person name="Drula E."/>
            <person name="Henrissat B."/>
            <person name="Kohler A."/>
            <person name="Grigoriev I.V."/>
            <person name="Martin F.M."/>
            <person name="Hacquard S."/>
        </authorList>
    </citation>
    <scope>NUCLEOTIDE SEQUENCE</scope>
    <source>
        <strain evidence="16">MPI-SDFR-AT-0117</strain>
    </source>
</reference>
<evidence type="ECO:0000256" key="12">
    <source>
        <dbReference type="ARBA" id="ARBA00023235"/>
    </source>
</evidence>
<evidence type="ECO:0000256" key="3">
    <source>
        <dbReference type="ARBA" id="ARBA00022516"/>
    </source>
</evidence>
<evidence type="ECO:0000256" key="9">
    <source>
        <dbReference type="ARBA" id="ARBA00023136"/>
    </source>
</evidence>
<evidence type="ECO:0000256" key="2">
    <source>
        <dbReference type="ARBA" id="ARBA00008337"/>
    </source>
</evidence>
<proteinExistence type="inferred from homology"/>
<dbReference type="PANTHER" id="PTHR14207:SF0">
    <property type="entry name" value="3-BETA-HYDROXYSTEROID-DELTA(8),DELTA(7)-ISOMERASE"/>
    <property type="match status" value="1"/>
</dbReference>
<feature type="transmembrane region" description="Helical" evidence="14">
    <location>
        <begin position="110"/>
        <end position="135"/>
    </location>
</feature>
<dbReference type="PROSITE" id="PS51751">
    <property type="entry name" value="EXPERA"/>
    <property type="match status" value="1"/>
</dbReference>
<dbReference type="AlphaFoldDB" id="A0A9P9AEF2"/>
<dbReference type="GO" id="GO:0016020">
    <property type="term" value="C:membrane"/>
    <property type="evidence" value="ECO:0007669"/>
    <property type="project" value="UniProtKB-SubCell"/>
</dbReference>
<evidence type="ECO:0000256" key="13">
    <source>
        <dbReference type="PROSITE-ProRule" id="PRU01087"/>
    </source>
</evidence>
<dbReference type="GO" id="GO:0004769">
    <property type="term" value="F:steroid Delta-isomerase activity"/>
    <property type="evidence" value="ECO:0007669"/>
    <property type="project" value="TreeGrafter"/>
</dbReference>
<feature type="transmembrane region" description="Helical" evidence="14">
    <location>
        <begin position="180"/>
        <end position="202"/>
    </location>
</feature>
<feature type="transmembrane region" description="Helical" evidence="14">
    <location>
        <begin position="57"/>
        <end position="79"/>
    </location>
</feature>
<evidence type="ECO:0000256" key="11">
    <source>
        <dbReference type="ARBA" id="ARBA00023221"/>
    </source>
</evidence>
<feature type="transmembrane region" description="Helical" evidence="14">
    <location>
        <begin position="26"/>
        <end position="45"/>
    </location>
</feature>
<protein>
    <submittedName>
        <fullName evidence="16">Emopamil-binding protein</fullName>
    </submittedName>
</protein>
<keyword evidence="6 13" id="KW-1133">Transmembrane helix</keyword>
<keyword evidence="3" id="KW-0444">Lipid biosynthesis</keyword>
<accession>A0A9P9AEF2</accession>
<comment type="caution">
    <text evidence="16">The sequence shown here is derived from an EMBL/GenBank/DDBJ whole genome shotgun (WGS) entry which is preliminary data.</text>
</comment>
<dbReference type="PANTHER" id="PTHR14207">
    <property type="entry name" value="STEROL ISOMERASE"/>
    <property type="match status" value="1"/>
</dbReference>
<keyword evidence="17" id="KW-1185">Reference proteome</keyword>
<dbReference type="GO" id="GO:0047750">
    <property type="term" value="F:cholestenol delta-isomerase activity"/>
    <property type="evidence" value="ECO:0007669"/>
    <property type="project" value="InterPro"/>
</dbReference>
<name>A0A9P9AEF2_9PEZI</name>
<keyword evidence="9 13" id="KW-0472">Membrane</keyword>